<feature type="domain" description="4Fe-4S ferredoxin-type" evidence="1">
    <location>
        <begin position="4"/>
        <end position="33"/>
    </location>
</feature>
<feature type="domain" description="4Fe-4S ferredoxin-type" evidence="1">
    <location>
        <begin position="34"/>
        <end position="63"/>
    </location>
</feature>
<dbReference type="PANTHER" id="PTHR42895:SF1">
    <property type="entry name" value="IRON-SULFUR CLUSTER PROTEIN"/>
    <property type="match status" value="1"/>
</dbReference>
<dbReference type="AlphaFoldDB" id="A0A645CJK1"/>
<dbReference type="PROSITE" id="PS51379">
    <property type="entry name" value="4FE4S_FER_2"/>
    <property type="match status" value="2"/>
</dbReference>
<protein>
    <submittedName>
        <fullName evidence="2">Electron transport complex subunit RsxB</fullName>
    </submittedName>
</protein>
<dbReference type="Pfam" id="PF12838">
    <property type="entry name" value="Fer4_7"/>
    <property type="match status" value="1"/>
</dbReference>
<evidence type="ECO:0000313" key="2">
    <source>
        <dbReference type="EMBL" id="MPM77131.1"/>
    </source>
</evidence>
<sequence>MIRKIITIDEEKCNGCRLCVDACHEGAIVMIDGKAKLISDEYCDGLGDCLPECPTGAIKLDDKEAMPFNKELVEKRMAEIKEQKEKEKEKEKEKKPLFLADMPPMFANVHGSGDSQLKTWPVQIKLMNTKAGYLKDAHLLVAADCTAYAYSKFHEEFIRDRVVLIGCPKLDDNEFYIEKLTEIFKSNDLKSITVVKMEVPCCNGMTYAVKQAMLKSEKIVPYNEVTITTEGNIL</sequence>
<dbReference type="InterPro" id="IPR052911">
    <property type="entry name" value="Corrinoid_activation_enz"/>
</dbReference>
<comment type="caution">
    <text evidence="2">The sequence shown here is derived from an EMBL/GenBank/DDBJ whole genome shotgun (WGS) entry which is preliminary data.</text>
</comment>
<proteinExistence type="predicted"/>
<dbReference type="EMBL" id="VSSQ01027736">
    <property type="protein sequence ID" value="MPM77131.1"/>
    <property type="molecule type" value="Genomic_DNA"/>
</dbReference>
<dbReference type="InterPro" id="IPR017896">
    <property type="entry name" value="4Fe4S_Fe-S-bd"/>
</dbReference>
<dbReference type="Gene3D" id="3.30.70.20">
    <property type="match status" value="1"/>
</dbReference>
<reference evidence="2" key="1">
    <citation type="submission" date="2019-08" db="EMBL/GenBank/DDBJ databases">
        <authorList>
            <person name="Kucharzyk K."/>
            <person name="Murdoch R.W."/>
            <person name="Higgins S."/>
            <person name="Loffler F."/>
        </authorList>
    </citation>
    <scope>NUCLEOTIDE SEQUENCE</scope>
</reference>
<dbReference type="PANTHER" id="PTHR42895">
    <property type="entry name" value="IRON-SULFUR CLUSTER-BINDING PROTEIN-RELATED"/>
    <property type="match status" value="1"/>
</dbReference>
<organism evidence="2">
    <name type="scientific">bioreactor metagenome</name>
    <dbReference type="NCBI Taxonomy" id="1076179"/>
    <lineage>
        <taxon>unclassified sequences</taxon>
        <taxon>metagenomes</taxon>
        <taxon>ecological metagenomes</taxon>
    </lineage>
</organism>
<gene>
    <name evidence="2" type="primary">rsxB_91</name>
    <name evidence="2" type="ORF">SDC9_124131</name>
</gene>
<dbReference type="SUPFAM" id="SSF54862">
    <property type="entry name" value="4Fe-4S ferredoxins"/>
    <property type="match status" value="1"/>
</dbReference>
<evidence type="ECO:0000259" key="1">
    <source>
        <dbReference type="PROSITE" id="PS51379"/>
    </source>
</evidence>
<accession>A0A645CJK1</accession>
<name>A0A645CJK1_9ZZZZ</name>